<dbReference type="Proteomes" id="UP000241538">
    <property type="component" value="Plasmid pPV989-508"/>
</dbReference>
<name>A0AAN1TXP2_9GAMM</name>
<reference evidence="1 2" key="1">
    <citation type="journal article" date="2018" name="Int J Genomics">
        <title>Comparative Genomics Analysis of Plasmid pPV989-94 from a Clinical Isolate of Pantoea vagans PV989.</title>
        <authorList>
            <person name="Xu L."/>
            <person name="Yin M."/>
            <person name="Zhu T."/>
            <person name="Lu J."/>
            <person name="Bao Q."/>
        </authorList>
    </citation>
    <scope>NUCLEOTIDE SEQUENCE [LARGE SCALE GENOMIC DNA]</scope>
    <source>
        <strain evidence="1 2">PV989</strain>
    </source>
</reference>
<gene>
    <name evidence="1" type="ORF">C9381_21130</name>
</gene>
<dbReference type="AlphaFoldDB" id="A0AAN1TXP2"/>
<organism evidence="1 2">
    <name type="scientific">Pantoea vagans</name>
    <dbReference type="NCBI Taxonomy" id="470934"/>
    <lineage>
        <taxon>Bacteria</taxon>
        <taxon>Pseudomonadati</taxon>
        <taxon>Pseudomonadota</taxon>
        <taxon>Gammaproteobacteria</taxon>
        <taxon>Enterobacterales</taxon>
        <taxon>Erwiniaceae</taxon>
        <taxon>Pantoea</taxon>
    </lineage>
</organism>
<accession>A0AAN1TXP2</accession>
<keyword evidence="1" id="KW-0614">Plasmid</keyword>
<evidence type="ECO:0000313" key="1">
    <source>
        <dbReference type="EMBL" id="AVV39726.1"/>
    </source>
</evidence>
<protein>
    <submittedName>
        <fullName evidence="1">Uncharacterized protein</fullName>
    </submittedName>
</protein>
<sequence length="67" mass="7608">MLFCQTDKMSFFSALYQTGSLMFGYGSVFNRRGLGSWIFQQVLTPDTRLLNEVLPGLHPVFLILSNC</sequence>
<geneLocation type="plasmid" evidence="2">
    <name>ppv989-508</name>
</geneLocation>
<proteinExistence type="predicted"/>
<evidence type="ECO:0000313" key="2">
    <source>
        <dbReference type="Proteomes" id="UP000241538"/>
    </source>
</evidence>
<dbReference type="EMBL" id="CP028350">
    <property type="protein sequence ID" value="AVV39726.1"/>
    <property type="molecule type" value="Genomic_DNA"/>
</dbReference>